<reference evidence="1" key="1">
    <citation type="submission" date="2021-06" db="EMBL/GenBank/DDBJ databases">
        <authorList>
            <person name="Szabo G."/>
        </authorList>
    </citation>
    <scope>NUCLEOTIDE SEQUENCE</scope>
    <source>
        <strain evidence="1">MYVALT</strain>
    </source>
</reference>
<organism evidence="1 2">
    <name type="scientific">Candidatus Vallotiella hemipterorum</name>
    <dbReference type="NCBI Taxonomy" id="1177213"/>
    <lineage>
        <taxon>Bacteria</taxon>
        <taxon>Pseudomonadati</taxon>
        <taxon>Pseudomonadota</taxon>
        <taxon>Betaproteobacteria</taxon>
        <taxon>Burkholderiales</taxon>
        <taxon>Burkholderiaceae</taxon>
        <taxon>Candidatus Vallotiella</taxon>
    </lineage>
</organism>
<protein>
    <submittedName>
        <fullName evidence="1">Uncharacterized protein</fullName>
    </submittedName>
</protein>
<dbReference type="EMBL" id="OU343031">
    <property type="protein sequence ID" value="CAG7597995.1"/>
    <property type="molecule type" value="Genomic_DNA"/>
</dbReference>
<evidence type="ECO:0000313" key="1">
    <source>
        <dbReference type="EMBL" id="CAG7597995.1"/>
    </source>
</evidence>
<evidence type="ECO:0000313" key="2">
    <source>
        <dbReference type="Proteomes" id="UP000693996"/>
    </source>
</evidence>
<dbReference type="Proteomes" id="UP000693996">
    <property type="component" value="Chromosome"/>
</dbReference>
<keyword evidence="2" id="KW-1185">Reference proteome</keyword>
<gene>
    <name evidence="1" type="ORF">MYVALT_G_02290</name>
</gene>
<sequence>MLDVSLWHYLIGGPLDLSLKIAGSAINTTAIFARLYMAIAIGKLGLFLT</sequence>
<name>A0A916JTW9_9BURK</name>
<dbReference type="AlphaFoldDB" id="A0A916JTW9"/>
<proteinExistence type="predicted"/>
<accession>A0A916JTW9</accession>
<dbReference type="KEGG" id="vtr:MYVALT_G_02290"/>